<evidence type="ECO:0000313" key="3">
    <source>
        <dbReference type="EMBL" id="KIK39660.1"/>
    </source>
</evidence>
<evidence type="ECO:0000256" key="1">
    <source>
        <dbReference type="SAM" id="Phobius"/>
    </source>
</evidence>
<dbReference type="OrthoDB" id="2668325at2759"/>
<feature type="transmembrane region" description="Helical" evidence="1">
    <location>
        <begin position="33"/>
        <end position="55"/>
    </location>
</feature>
<feature type="domain" description="DUF6533" evidence="2">
    <location>
        <begin position="2"/>
        <end position="37"/>
    </location>
</feature>
<dbReference type="EMBL" id="KN835333">
    <property type="protein sequence ID" value="KIK39660.1"/>
    <property type="molecule type" value="Genomic_DNA"/>
</dbReference>
<dbReference type="HOGENOM" id="CLU_180247_0_0_1"/>
<evidence type="ECO:0000313" key="4">
    <source>
        <dbReference type="Proteomes" id="UP000054485"/>
    </source>
</evidence>
<reference evidence="4" key="2">
    <citation type="submission" date="2015-01" db="EMBL/GenBank/DDBJ databases">
        <title>Evolutionary Origins and Diversification of the Mycorrhizal Mutualists.</title>
        <authorList>
            <consortium name="DOE Joint Genome Institute"/>
            <consortium name="Mycorrhizal Genomics Consortium"/>
            <person name="Kohler A."/>
            <person name="Kuo A."/>
            <person name="Nagy L.G."/>
            <person name="Floudas D."/>
            <person name="Copeland A."/>
            <person name="Barry K.W."/>
            <person name="Cichocki N."/>
            <person name="Veneault-Fourrey C."/>
            <person name="LaButti K."/>
            <person name="Lindquist E.A."/>
            <person name="Lipzen A."/>
            <person name="Lundell T."/>
            <person name="Morin E."/>
            <person name="Murat C."/>
            <person name="Riley R."/>
            <person name="Ohm R."/>
            <person name="Sun H."/>
            <person name="Tunlid A."/>
            <person name="Henrissat B."/>
            <person name="Grigoriev I.V."/>
            <person name="Hibbett D.S."/>
            <person name="Martin F."/>
        </authorList>
    </citation>
    <scope>NUCLEOTIDE SEQUENCE [LARGE SCALE GENOMIC DNA]</scope>
    <source>
        <strain evidence="4">UH-Slu-Lm8-n1</strain>
    </source>
</reference>
<dbReference type="Proteomes" id="UP000054485">
    <property type="component" value="Unassembled WGS sequence"/>
</dbReference>
<dbReference type="InParanoid" id="A0A0C9ZPP4"/>
<proteinExistence type="predicted"/>
<dbReference type="Pfam" id="PF20151">
    <property type="entry name" value="DUF6533"/>
    <property type="match status" value="1"/>
</dbReference>
<organism evidence="3 4">
    <name type="scientific">Suillus luteus UH-Slu-Lm8-n1</name>
    <dbReference type="NCBI Taxonomy" id="930992"/>
    <lineage>
        <taxon>Eukaryota</taxon>
        <taxon>Fungi</taxon>
        <taxon>Dikarya</taxon>
        <taxon>Basidiomycota</taxon>
        <taxon>Agaricomycotina</taxon>
        <taxon>Agaricomycetes</taxon>
        <taxon>Agaricomycetidae</taxon>
        <taxon>Boletales</taxon>
        <taxon>Suillineae</taxon>
        <taxon>Suillaceae</taxon>
        <taxon>Suillus</taxon>
    </lineage>
</organism>
<feature type="non-terminal residue" evidence="3">
    <location>
        <position position="71"/>
    </location>
</feature>
<keyword evidence="1" id="KW-0472">Membrane</keyword>
<dbReference type="AlphaFoldDB" id="A0A0C9ZPP4"/>
<feature type="non-terminal residue" evidence="3">
    <location>
        <position position="1"/>
    </location>
</feature>
<name>A0A0C9ZPP4_9AGAM</name>
<sequence>QLFDFIITFDSEVHWTWGRGWGIMRIIFIVSRYLPFVGLAMTVYFLLVARTYAVWGCNKRFLTLTLIFTTV</sequence>
<keyword evidence="1" id="KW-0812">Transmembrane</keyword>
<dbReference type="InterPro" id="IPR045340">
    <property type="entry name" value="DUF6533"/>
</dbReference>
<evidence type="ECO:0000259" key="2">
    <source>
        <dbReference type="Pfam" id="PF20151"/>
    </source>
</evidence>
<gene>
    <name evidence="3" type="ORF">CY34DRAFT_38433</name>
</gene>
<keyword evidence="1" id="KW-1133">Transmembrane helix</keyword>
<accession>A0A0C9ZPP4</accession>
<keyword evidence="4" id="KW-1185">Reference proteome</keyword>
<reference evidence="3 4" key="1">
    <citation type="submission" date="2014-04" db="EMBL/GenBank/DDBJ databases">
        <authorList>
            <consortium name="DOE Joint Genome Institute"/>
            <person name="Kuo A."/>
            <person name="Ruytinx J."/>
            <person name="Rineau F."/>
            <person name="Colpaert J."/>
            <person name="Kohler A."/>
            <person name="Nagy L.G."/>
            <person name="Floudas D."/>
            <person name="Copeland A."/>
            <person name="Barry K.W."/>
            <person name="Cichocki N."/>
            <person name="Veneault-Fourrey C."/>
            <person name="LaButti K."/>
            <person name="Lindquist E.A."/>
            <person name="Lipzen A."/>
            <person name="Lundell T."/>
            <person name="Morin E."/>
            <person name="Murat C."/>
            <person name="Sun H."/>
            <person name="Tunlid A."/>
            <person name="Henrissat B."/>
            <person name="Grigoriev I.V."/>
            <person name="Hibbett D.S."/>
            <person name="Martin F."/>
            <person name="Nordberg H.P."/>
            <person name="Cantor M.N."/>
            <person name="Hua S.X."/>
        </authorList>
    </citation>
    <scope>NUCLEOTIDE SEQUENCE [LARGE SCALE GENOMIC DNA]</scope>
    <source>
        <strain evidence="3 4">UH-Slu-Lm8-n1</strain>
    </source>
</reference>
<protein>
    <recommendedName>
        <fullName evidence="2">DUF6533 domain-containing protein</fullName>
    </recommendedName>
</protein>